<gene>
    <name evidence="2" type="ORF">I8J32_013660</name>
</gene>
<dbReference type="AlphaFoldDB" id="A0A975ARL2"/>
<accession>A0A975ARL2</accession>
<organism evidence="2 3">
    <name type="scientific">Agrilutibacter solisilvae</name>
    <dbReference type="NCBI Taxonomy" id="2763317"/>
    <lineage>
        <taxon>Bacteria</taxon>
        <taxon>Pseudomonadati</taxon>
        <taxon>Pseudomonadota</taxon>
        <taxon>Gammaproteobacteria</taxon>
        <taxon>Lysobacterales</taxon>
        <taxon>Lysobacteraceae</taxon>
        <taxon>Agrilutibacter</taxon>
    </lineage>
</organism>
<feature type="region of interest" description="Disordered" evidence="1">
    <location>
        <begin position="93"/>
        <end position="112"/>
    </location>
</feature>
<evidence type="ECO:0000313" key="2">
    <source>
        <dbReference type="EMBL" id="QSX77767.1"/>
    </source>
</evidence>
<dbReference type="Proteomes" id="UP000639274">
    <property type="component" value="Chromosome"/>
</dbReference>
<evidence type="ECO:0000313" key="3">
    <source>
        <dbReference type="Proteomes" id="UP000639274"/>
    </source>
</evidence>
<dbReference type="RefSeq" id="WP_200615619.1">
    <property type="nucleotide sequence ID" value="NZ_CP071518.1"/>
</dbReference>
<reference evidence="2 3" key="1">
    <citation type="submission" date="2021-03" db="EMBL/GenBank/DDBJ databases">
        <title>Lysobacter sp. nov. isolated from soil of gangwondo yeongwol, south Korea.</title>
        <authorList>
            <person name="Kim K.R."/>
            <person name="Kim K.H."/>
            <person name="Jeon C.O."/>
        </authorList>
    </citation>
    <scope>NUCLEOTIDE SEQUENCE [LARGE SCALE GENOMIC DNA]</scope>
    <source>
        <strain evidence="2 3">R19</strain>
    </source>
</reference>
<name>A0A975ARL2_9GAMM</name>
<keyword evidence="3" id="KW-1185">Reference proteome</keyword>
<dbReference type="KEGG" id="lsf:I8J32_013660"/>
<dbReference type="EMBL" id="CP071518">
    <property type="protein sequence ID" value="QSX77767.1"/>
    <property type="molecule type" value="Genomic_DNA"/>
</dbReference>
<sequence length="112" mass="12293">MFWFYVAPYGQDRWILLSQDHPAGCTYESEGAAIRIAARAAELSYSRNGESAGVKVEHHGRWRTAIAYGSPEVSQHVGGPMRFRGEFVLGVQRISPPQPGSAPSEPFGQMKG</sequence>
<proteinExistence type="predicted"/>
<evidence type="ECO:0000256" key="1">
    <source>
        <dbReference type="SAM" id="MobiDB-lite"/>
    </source>
</evidence>
<protein>
    <submittedName>
        <fullName evidence="2">Uncharacterized protein</fullName>
    </submittedName>
</protein>